<dbReference type="OrthoDB" id="1932527at2759"/>
<evidence type="ECO:0000259" key="1">
    <source>
        <dbReference type="PROSITE" id="PS50878"/>
    </source>
</evidence>
<dbReference type="SUPFAM" id="SSF56672">
    <property type="entry name" value="DNA/RNA polymerases"/>
    <property type="match status" value="1"/>
</dbReference>
<dbReference type="InterPro" id="IPR000477">
    <property type="entry name" value="RT_dom"/>
</dbReference>
<accession>A0A9D3V655</accession>
<name>A0A9D3V655_9ROSI</name>
<organism evidence="2 3">
    <name type="scientific">Gossypium stocksii</name>
    <dbReference type="NCBI Taxonomy" id="47602"/>
    <lineage>
        <taxon>Eukaryota</taxon>
        <taxon>Viridiplantae</taxon>
        <taxon>Streptophyta</taxon>
        <taxon>Embryophyta</taxon>
        <taxon>Tracheophyta</taxon>
        <taxon>Spermatophyta</taxon>
        <taxon>Magnoliopsida</taxon>
        <taxon>eudicotyledons</taxon>
        <taxon>Gunneridae</taxon>
        <taxon>Pentapetalae</taxon>
        <taxon>rosids</taxon>
        <taxon>malvids</taxon>
        <taxon>Malvales</taxon>
        <taxon>Malvaceae</taxon>
        <taxon>Malvoideae</taxon>
        <taxon>Gossypium</taxon>
    </lineage>
</organism>
<feature type="domain" description="Reverse transcriptase" evidence="1">
    <location>
        <begin position="1"/>
        <end position="194"/>
    </location>
</feature>
<evidence type="ECO:0000313" key="2">
    <source>
        <dbReference type="EMBL" id="KAH1072880.1"/>
    </source>
</evidence>
<evidence type="ECO:0000313" key="3">
    <source>
        <dbReference type="Proteomes" id="UP000828251"/>
    </source>
</evidence>
<dbReference type="PANTHER" id="PTHR31635">
    <property type="entry name" value="REVERSE TRANSCRIPTASE DOMAIN-CONTAINING PROTEIN-RELATED"/>
    <property type="match status" value="1"/>
</dbReference>
<dbReference type="EMBL" id="JAIQCV010000008">
    <property type="protein sequence ID" value="KAH1072880.1"/>
    <property type="molecule type" value="Genomic_DNA"/>
</dbReference>
<dbReference type="Pfam" id="PF00078">
    <property type="entry name" value="RVT_1"/>
    <property type="match status" value="1"/>
</dbReference>
<sequence length="199" mass="23008">MYIVYIVSLYRVDRPSSRCRSSEPLDTISQYCPISLESYHNPPIPIFNYFIEGNSLYTPHITQPYHTIQYRVKCNMSLTDCIIPERGLRQGDPLSPYLFLLWMEVFSRMMINAQETKKIKGICASKDGPKINHLFFADDALLFVRNQRSEVEAFTQILENFEKMSGQSTNLEKSMVNFSPNTPMTQRMTLGGMLKIKVV</sequence>
<gene>
    <name evidence="2" type="ORF">J1N35_025208</name>
</gene>
<proteinExistence type="predicted"/>
<dbReference type="PANTHER" id="PTHR31635:SF196">
    <property type="entry name" value="REVERSE TRANSCRIPTASE DOMAIN-CONTAINING PROTEIN-RELATED"/>
    <property type="match status" value="1"/>
</dbReference>
<keyword evidence="3" id="KW-1185">Reference proteome</keyword>
<dbReference type="InterPro" id="IPR043502">
    <property type="entry name" value="DNA/RNA_pol_sf"/>
</dbReference>
<dbReference type="Proteomes" id="UP000828251">
    <property type="component" value="Unassembled WGS sequence"/>
</dbReference>
<comment type="caution">
    <text evidence="2">The sequence shown here is derived from an EMBL/GenBank/DDBJ whole genome shotgun (WGS) entry which is preliminary data.</text>
</comment>
<dbReference type="PROSITE" id="PS50878">
    <property type="entry name" value="RT_POL"/>
    <property type="match status" value="1"/>
</dbReference>
<protein>
    <recommendedName>
        <fullName evidence="1">Reverse transcriptase domain-containing protein</fullName>
    </recommendedName>
</protein>
<reference evidence="2 3" key="1">
    <citation type="journal article" date="2021" name="Plant Biotechnol. J.">
        <title>Multi-omics assisted identification of the key and species-specific regulatory components of drought-tolerant mechanisms in Gossypium stocksii.</title>
        <authorList>
            <person name="Yu D."/>
            <person name="Ke L."/>
            <person name="Zhang D."/>
            <person name="Wu Y."/>
            <person name="Sun Y."/>
            <person name="Mei J."/>
            <person name="Sun J."/>
            <person name="Sun Y."/>
        </authorList>
    </citation>
    <scope>NUCLEOTIDE SEQUENCE [LARGE SCALE GENOMIC DNA]</scope>
    <source>
        <strain evidence="3">cv. E1</strain>
        <tissue evidence="2">Leaf</tissue>
    </source>
</reference>
<dbReference type="AlphaFoldDB" id="A0A9D3V655"/>